<dbReference type="AlphaFoldDB" id="A0A2K3ZL06"/>
<evidence type="ECO:0000256" key="1">
    <source>
        <dbReference type="SAM" id="MobiDB-lite"/>
    </source>
</evidence>
<accession>A0A2K3ZL06</accession>
<evidence type="ECO:0000313" key="3">
    <source>
        <dbReference type="EMBL" id="MBH9580339.1"/>
    </source>
</evidence>
<evidence type="ECO:0000313" key="5">
    <source>
        <dbReference type="EMBL" id="REI19972.1"/>
    </source>
</evidence>
<dbReference type="GeneID" id="48056737"/>
<dbReference type="RefSeq" id="WP_103207155.1">
    <property type="nucleotide sequence ID" value="NZ_CAJUZQ010000050.1"/>
</dbReference>
<reference evidence="6 7" key="1">
    <citation type="journal article" date="2018" name="Vet. Microbiol.">
        <title>Characterisation of Staphylococcus felis isolated from cats using whole genome sequencing.</title>
        <authorList>
            <person name="Worthing K."/>
            <person name="Pang S."/>
            <person name="Trott D.J."/>
            <person name="Abraham S."/>
            <person name="Coombs G.W."/>
            <person name="Jordan D."/>
            <person name="McIntyre L."/>
            <person name="Davies M.R."/>
            <person name="Norris J."/>
        </authorList>
    </citation>
    <scope>NUCLEOTIDE SEQUENCE [LARGE SCALE GENOMIC DNA]</scope>
    <source>
        <strain evidence="5 6">F25</strain>
        <strain evidence="4 7">F9</strain>
    </source>
</reference>
<feature type="compositionally biased region" description="Basic and acidic residues" evidence="1">
    <location>
        <begin position="12"/>
        <end position="29"/>
    </location>
</feature>
<dbReference type="Proteomes" id="UP000256337">
    <property type="component" value="Unassembled WGS sequence"/>
</dbReference>
<evidence type="ECO:0000313" key="6">
    <source>
        <dbReference type="Proteomes" id="UP000256337"/>
    </source>
</evidence>
<reference evidence="3 8" key="2">
    <citation type="submission" date="2020-12" db="EMBL/GenBank/DDBJ databases">
        <title>Genomic analysis of Staphylococcus felis from a cat with skin infection.</title>
        <authorList>
            <person name="Aslantas O."/>
            <person name="Keskin O."/>
            <person name="Buyukaltay K."/>
            <person name="Gullu Yucetepe A."/>
        </authorList>
    </citation>
    <scope>NUCLEOTIDE SEQUENCE [LARGE SCALE GENOMIC DNA]</scope>
    <source>
        <strain evidence="3 8">HARRANVET</strain>
    </source>
</reference>
<evidence type="ECO:0000313" key="8">
    <source>
        <dbReference type="Proteomes" id="UP000597038"/>
    </source>
</evidence>
<dbReference type="Proteomes" id="UP000256562">
    <property type="component" value="Unassembled WGS sequence"/>
</dbReference>
<dbReference type="Proteomes" id="UP000597038">
    <property type="component" value="Unassembled WGS sequence"/>
</dbReference>
<protein>
    <submittedName>
        <fullName evidence="4">Uncharacterized protein</fullName>
    </submittedName>
</protein>
<keyword evidence="8" id="KW-1185">Reference proteome</keyword>
<comment type="caution">
    <text evidence="4">The sequence shown here is derived from an EMBL/GenBank/DDBJ whole genome shotgun (WGS) entry which is preliminary data.</text>
</comment>
<keyword evidence="2" id="KW-0812">Transmembrane</keyword>
<proteinExistence type="predicted"/>
<evidence type="ECO:0000313" key="4">
    <source>
        <dbReference type="EMBL" id="REH92882.1"/>
    </source>
</evidence>
<dbReference type="OrthoDB" id="2397483at2"/>
<dbReference type="EMBL" id="JAEDAQ010000003">
    <property type="protein sequence ID" value="MBH9580339.1"/>
    <property type="molecule type" value="Genomic_DNA"/>
</dbReference>
<keyword evidence="2" id="KW-0472">Membrane</keyword>
<name>A0A2K3ZL06_9STAP</name>
<feature type="transmembrane region" description="Helical" evidence="2">
    <location>
        <begin position="49"/>
        <end position="73"/>
    </location>
</feature>
<organism evidence="4 7">
    <name type="scientific">Staphylococcus felis</name>
    <dbReference type="NCBI Taxonomy" id="46127"/>
    <lineage>
        <taxon>Bacteria</taxon>
        <taxon>Bacillati</taxon>
        <taxon>Bacillota</taxon>
        <taxon>Bacilli</taxon>
        <taxon>Bacillales</taxon>
        <taxon>Staphylococcaceae</taxon>
        <taxon>Staphylococcus</taxon>
    </lineage>
</organism>
<sequence length="74" mass="8608">MRNQDPEVITPDDPRYRNPDDFKHSHSNREQFQNRPGQFHYKAVGCAPIGCFPGCLLSILLSIILTILLNLWLW</sequence>
<gene>
    <name evidence="5" type="ORF">DOS76_09980</name>
    <name evidence="4" type="ORF">DOS83_09825</name>
    <name evidence="3" type="ORF">I9026_03025</name>
</gene>
<dbReference type="KEGG" id="sfq:C7J90_00765"/>
<dbReference type="EMBL" id="QKXQ01000451">
    <property type="protein sequence ID" value="REH92882.1"/>
    <property type="molecule type" value="Genomic_DNA"/>
</dbReference>
<dbReference type="EMBL" id="QKYD01000139">
    <property type="protein sequence ID" value="REI19972.1"/>
    <property type="molecule type" value="Genomic_DNA"/>
</dbReference>
<evidence type="ECO:0000313" key="7">
    <source>
        <dbReference type="Proteomes" id="UP000256562"/>
    </source>
</evidence>
<feature type="region of interest" description="Disordered" evidence="1">
    <location>
        <begin position="1"/>
        <end position="29"/>
    </location>
</feature>
<evidence type="ECO:0000256" key="2">
    <source>
        <dbReference type="SAM" id="Phobius"/>
    </source>
</evidence>
<keyword evidence="2" id="KW-1133">Transmembrane helix</keyword>